<feature type="region of interest" description="Disordered" evidence="1">
    <location>
        <begin position="1"/>
        <end position="42"/>
    </location>
</feature>
<evidence type="ECO:0000313" key="4">
    <source>
        <dbReference type="Proteomes" id="UP000019763"/>
    </source>
</evidence>
<evidence type="ECO:0000313" key="3">
    <source>
        <dbReference type="EMBL" id="EZG78310.1"/>
    </source>
</evidence>
<name>A0A023BAH7_GRENI</name>
<keyword evidence="2 3" id="KW-0812">Transmembrane</keyword>
<dbReference type="GeneID" id="22911470"/>
<evidence type="ECO:0000256" key="2">
    <source>
        <dbReference type="SAM" id="Phobius"/>
    </source>
</evidence>
<feature type="compositionally biased region" description="Basic and acidic residues" evidence="1">
    <location>
        <begin position="175"/>
        <end position="187"/>
    </location>
</feature>
<keyword evidence="4" id="KW-1185">Reference proteome</keyword>
<keyword evidence="2" id="KW-0472">Membrane</keyword>
<feature type="transmembrane region" description="Helical" evidence="2">
    <location>
        <begin position="355"/>
        <end position="375"/>
    </location>
</feature>
<keyword evidence="2" id="KW-1133">Transmembrane helix</keyword>
<dbReference type="AlphaFoldDB" id="A0A023BAH7"/>
<gene>
    <name evidence="3" type="ORF">GNI_038200</name>
</gene>
<dbReference type="RefSeq" id="XP_011129348.1">
    <property type="nucleotide sequence ID" value="XM_011131046.1"/>
</dbReference>
<dbReference type="VEuPathDB" id="CryptoDB:GNI_038200"/>
<feature type="region of interest" description="Disordered" evidence="1">
    <location>
        <begin position="113"/>
        <end position="187"/>
    </location>
</feature>
<dbReference type="Proteomes" id="UP000019763">
    <property type="component" value="Unassembled WGS sequence"/>
</dbReference>
<accession>A0A023BAH7</accession>
<comment type="caution">
    <text evidence="3">The sequence shown here is derived from an EMBL/GenBank/DDBJ whole genome shotgun (WGS) entry which is preliminary data.</text>
</comment>
<organism evidence="3 4">
    <name type="scientific">Gregarina niphandrodes</name>
    <name type="common">Septate eugregarine</name>
    <dbReference type="NCBI Taxonomy" id="110365"/>
    <lineage>
        <taxon>Eukaryota</taxon>
        <taxon>Sar</taxon>
        <taxon>Alveolata</taxon>
        <taxon>Apicomplexa</taxon>
        <taxon>Conoidasida</taxon>
        <taxon>Gregarinasina</taxon>
        <taxon>Eugregarinorida</taxon>
        <taxon>Gregarinidae</taxon>
        <taxon>Gregarina</taxon>
    </lineage>
</organism>
<protein>
    <submittedName>
        <fullName evidence="3">Transmembrane protein</fullName>
    </submittedName>
</protein>
<reference evidence="3" key="1">
    <citation type="submission" date="2013-12" db="EMBL/GenBank/DDBJ databases">
        <authorList>
            <person name="Omoto C.K."/>
            <person name="Sibley D."/>
            <person name="Venepally P."/>
            <person name="Hadjithomas M."/>
            <person name="Karamycheva S."/>
            <person name="Brunk B."/>
            <person name="Roos D."/>
            <person name="Caler E."/>
            <person name="Lorenzi H."/>
        </authorList>
    </citation>
    <scope>NUCLEOTIDE SEQUENCE</scope>
</reference>
<dbReference type="EMBL" id="AFNH02000294">
    <property type="protein sequence ID" value="EZG78310.1"/>
    <property type="molecule type" value="Genomic_DNA"/>
</dbReference>
<proteinExistence type="predicted"/>
<evidence type="ECO:0000256" key="1">
    <source>
        <dbReference type="SAM" id="MobiDB-lite"/>
    </source>
</evidence>
<feature type="compositionally biased region" description="Polar residues" evidence="1">
    <location>
        <begin position="119"/>
        <end position="129"/>
    </location>
</feature>
<sequence>MGAASETKPSRQPRLGPASVRNPPVNRAQESSGATDRLGVRQDSVVFNEAVRTSVPRRKNRLRPEAVGLVTPLRAVKAESRPVEESRSVEQTRGCIKPFTVCQATDVPVIRVSRKGTKNRTTSYQWSDSDSGRDGGYASDVQPPRASWQRPDHIRNTSRKARRDQTPRQTSEQAVRPDAEPREGPMDIREEAKHIRQSRDSQERESQQGYVRSYVSDAHISDAHISDALGTNDRPTYVRSYTQDRANNQHHAQARTQEVTNKQERGYVPSPIRNHVPDHDDRKPDYLREAFVNSFGSKCVENAEWAYCGFLRYVLPAHMQYQMMWSLWQRPPSWLAGLAGENRAVAQALLAGSRLVVLAMGLAFFLVCVRALLGWHQNKVGESGRWRRTRVL</sequence>